<proteinExistence type="predicted"/>
<protein>
    <recommendedName>
        <fullName evidence="1">HTH cro/C1-type domain-containing protein</fullName>
    </recommendedName>
</protein>
<dbReference type="PROSITE" id="PS50943">
    <property type="entry name" value="HTH_CROC1"/>
    <property type="match status" value="1"/>
</dbReference>
<dbReference type="RefSeq" id="WP_002588859.1">
    <property type="nucleotide sequence ID" value="NZ_BJLB01000001.1"/>
</dbReference>
<sequence length="72" mass="8216">MEINTQEKIKRAMSKAKISQEDIAKKFGVTQGTISQRLKTGKFSEEEMKMIAEIMGAKYFSGFEFPDGDKIY</sequence>
<name>A0A829VUP0_9FIRM</name>
<evidence type="ECO:0000313" key="3">
    <source>
        <dbReference type="Proteomes" id="UP000315200"/>
    </source>
</evidence>
<dbReference type="InterPro" id="IPR010982">
    <property type="entry name" value="Lambda_DNA-bd_dom_sf"/>
</dbReference>
<dbReference type="GO" id="GO:0003677">
    <property type="term" value="F:DNA binding"/>
    <property type="evidence" value="ECO:0007669"/>
    <property type="project" value="InterPro"/>
</dbReference>
<comment type="caution">
    <text evidence="2">The sequence shown here is derived from an EMBL/GenBank/DDBJ whole genome shotgun (WGS) entry which is preliminary data.</text>
</comment>
<reference evidence="2 3" key="1">
    <citation type="submission" date="2019-06" db="EMBL/GenBank/DDBJ databases">
        <title>Draft genome sequence of [Clostridium] clostridioforme NBRC 113352.</title>
        <authorList>
            <person name="Miura T."/>
            <person name="Furukawa M."/>
            <person name="Shimamura M."/>
            <person name="Ohyama Y."/>
            <person name="Yamazoe A."/>
            <person name="Kawasaki H."/>
        </authorList>
    </citation>
    <scope>NUCLEOTIDE SEQUENCE [LARGE SCALE GENOMIC DNA]</scope>
    <source>
        <strain evidence="2 3">NBRC 113352</strain>
    </source>
</reference>
<dbReference type="AlphaFoldDB" id="A0A829VUP0"/>
<dbReference type="Proteomes" id="UP000315200">
    <property type="component" value="Unassembled WGS sequence"/>
</dbReference>
<evidence type="ECO:0000259" key="1">
    <source>
        <dbReference type="PROSITE" id="PS50943"/>
    </source>
</evidence>
<accession>A0A829VUP0</accession>
<dbReference type="Gene3D" id="1.10.260.40">
    <property type="entry name" value="lambda repressor-like DNA-binding domains"/>
    <property type="match status" value="1"/>
</dbReference>
<feature type="domain" description="HTH cro/C1-type" evidence="1">
    <location>
        <begin position="9"/>
        <end position="36"/>
    </location>
</feature>
<dbReference type="Pfam" id="PF01381">
    <property type="entry name" value="HTH_3"/>
    <property type="match status" value="1"/>
</dbReference>
<dbReference type="CDD" id="cd00093">
    <property type="entry name" value="HTH_XRE"/>
    <property type="match status" value="1"/>
</dbReference>
<dbReference type="InterPro" id="IPR001387">
    <property type="entry name" value="Cro/C1-type_HTH"/>
</dbReference>
<organism evidence="2 3">
    <name type="scientific">Enterocloster clostridioformis</name>
    <dbReference type="NCBI Taxonomy" id="1531"/>
    <lineage>
        <taxon>Bacteria</taxon>
        <taxon>Bacillati</taxon>
        <taxon>Bacillota</taxon>
        <taxon>Clostridia</taxon>
        <taxon>Lachnospirales</taxon>
        <taxon>Lachnospiraceae</taxon>
        <taxon>Enterocloster</taxon>
    </lineage>
</organism>
<dbReference type="SUPFAM" id="SSF47413">
    <property type="entry name" value="lambda repressor-like DNA-binding domains"/>
    <property type="match status" value="1"/>
</dbReference>
<evidence type="ECO:0000313" key="2">
    <source>
        <dbReference type="EMBL" id="GEA37592.1"/>
    </source>
</evidence>
<dbReference type="EMBL" id="BJLB01000001">
    <property type="protein sequence ID" value="GEA37592.1"/>
    <property type="molecule type" value="Genomic_DNA"/>
</dbReference>
<gene>
    <name evidence="2" type="ORF">Ccl03g_33050</name>
</gene>